<keyword evidence="2" id="KW-0472">Membrane</keyword>
<dbReference type="GO" id="GO:0031505">
    <property type="term" value="P:fungal-type cell wall organization"/>
    <property type="evidence" value="ECO:0007669"/>
    <property type="project" value="TreeGrafter"/>
</dbReference>
<keyword evidence="4" id="KW-1185">Reference proteome</keyword>
<feature type="compositionally biased region" description="Basic and acidic residues" evidence="1">
    <location>
        <begin position="90"/>
        <end position="107"/>
    </location>
</feature>
<dbReference type="EMBL" id="KQ030548">
    <property type="protein sequence ID" value="KJZ72323.1"/>
    <property type="molecule type" value="Genomic_DNA"/>
</dbReference>
<evidence type="ECO:0000313" key="4">
    <source>
        <dbReference type="Proteomes" id="UP000054481"/>
    </source>
</evidence>
<evidence type="ECO:0000256" key="1">
    <source>
        <dbReference type="SAM" id="MobiDB-lite"/>
    </source>
</evidence>
<evidence type="ECO:0000256" key="2">
    <source>
        <dbReference type="SAM" id="Phobius"/>
    </source>
</evidence>
<feature type="compositionally biased region" description="Polar residues" evidence="1">
    <location>
        <begin position="127"/>
        <end position="144"/>
    </location>
</feature>
<keyword evidence="2" id="KW-0812">Transmembrane</keyword>
<feature type="transmembrane region" description="Helical" evidence="2">
    <location>
        <begin position="359"/>
        <end position="383"/>
    </location>
</feature>
<dbReference type="GO" id="GO:0005886">
    <property type="term" value="C:plasma membrane"/>
    <property type="evidence" value="ECO:0007669"/>
    <property type="project" value="InterPro"/>
</dbReference>
<feature type="transmembrane region" description="Helical" evidence="2">
    <location>
        <begin position="314"/>
        <end position="339"/>
    </location>
</feature>
<dbReference type="PANTHER" id="PTHR28019">
    <property type="entry name" value="CELL MEMBRANE PROTEIN YLR413W-RELATED"/>
    <property type="match status" value="1"/>
</dbReference>
<dbReference type="AlphaFoldDB" id="A0A0F7ZT15"/>
<gene>
    <name evidence="3" type="ORF">HIM_08249</name>
</gene>
<dbReference type="Pfam" id="PF06687">
    <property type="entry name" value="SUR7"/>
    <property type="match status" value="1"/>
</dbReference>
<name>A0A0F7ZT15_9HYPO</name>
<reference evidence="3 4" key="1">
    <citation type="journal article" date="2014" name="Genome Biol. Evol.">
        <title>Comparative genomics and transcriptomics analyses reveal divergent lifestyle features of nematode endoparasitic fungus Hirsutella minnesotensis.</title>
        <authorList>
            <person name="Lai Y."/>
            <person name="Liu K."/>
            <person name="Zhang X."/>
            <person name="Zhang X."/>
            <person name="Li K."/>
            <person name="Wang N."/>
            <person name="Shu C."/>
            <person name="Wu Y."/>
            <person name="Wang C."/>
            <person name="Bushley K.E."/>
            <person name="Xiang M."/>
            <person name="Liu X."/>
        </authorList>
    </citation>
    <scope>NUCLEOTIDE SEQUENCE [LARGE SCALE GENOMIC DNA]</scope>
    <source>
        <strain evidence="3 4">3608</strain>
    </source>
</reference>
<dbReference type="PANTHER" id="PTHR28019:SF2">
    <property type="entry name" value="CELL MEMBRANE PROTEIN YLR413W-RELATED"/>
    <property type="match status" value="1"/>
</dbReference>
<protein>
    <submittedName>
        <fullName evidence="3">Uncharacterized protein</fullName>
    </submittedName>
</protein>
<feature type="compositionally biased region" description="Gly residues" evidence="1">
    <location>
        <begin position="78"/>
        <end position="88"/>
    </location>
</feature>
<dbReference type="InterPro" id="IPR009571">
    <property type="entry name" value="SUR7/Rim9-like_fungi"/>
</dbReference>
<feature type="region of interest" description="Disordered" evidence="1">
    <location>
        <begin position="126"/>
        <end position="154"/>
    </location>
</feature>
<feature type="transmembrane region" description="Helical" evidence="2">
    <location>
        <begin position="21"/>
        <end position="40"/>
    </location>
</feature>
<accession>A0A0F7ZT15</accession>
<proteinExistence type="predicted"/>
<dbReference type="InterPro" id="IPR052413">
    <property type="entry name" value="SUR7_domain"/>
</dbReference>
<dbReference type="OrthoDB" id="4926356at2759"/>
<organism evidence="3 4">
    <name type="scientific">Hirsutella minnesotensis 3608</name>
    <dbReference type="NCBI Taxonomy" id="1043627"/>
    <lineage>
        <taxon>Eukaryota</taxon>
        <taxon>Fungi</taxon>
        <taxon>Dikarya</taxon>
        <taxon>Ascomycota</taxon>
        <taxon>Pezizomycotina</taxon>
        <taxon>Sordariomycetes</taxon>
        <taxon>Hypocreomycetidae</taxon>
        <taxon>Hypocreales</taxon>
        <taxon>Ophiocordycipitaceae</taxon>
        <taxon>Hirsutella</taxon>
    </lineage>
</organism>
<feature type="region of interest" description="Disordered" evidence="1">
    <location>
        <begin position="67"/>
        <end position="114"/>
    </location>
</feature>
<dbReference type="Proteomes" id="UP000054481">
    <property type="component" value="Unassembled WGS sequence"/>
</dbReference>
<keyword evidence="2" id="KW-1133">Transmembrane helix</keyword>
<evidence type="ECO:0000313" key="3">
    <source>
        <dbReference type="EMBL" id="KJZ72323.1"/>
    </source>
</evidence>
<feature type="transmembrane region" description="Helical" evidence="2">
    <location>
        <begin position="276"/>
        <end position="302"/>
    </location>
</feature>
<dbReference type="GO" id="GO:0051285">
    <property type="term" value="C:cell cortex of cell tip"/>
    <property type="evidence" value="ECO:0007669"/>
    <property type="project" value="TreeGrafter"/>
</dbReference>
<sequence>MKSLVGKASSVAGSLGLRVGLLIPLILTLLSAILSTVLLASGTSPGMLENAAVFKLDISRLDLANGLRPESPYSNRGGRNGAGFGPGDRFGNDRFGNDDRFGRDGGRSGRNPLDFFRKRDAVDDLVNGQTPDQASNNGKNSGSTPHFGDLLASSGGGSNNTLGAALGSAVGSQGGRLISGLLGQGLDGFGSAYGLPQWFSLHPRTLCNGDFIDGPGSFGSVRVRTCTIPGRSLQNLGELISMDGTYQNFQNIYMYQLPKVVNEMNRLTLDTINTSMTLLTVALVLSAIFTFLAAIVNLIALASPKKGIVVVINFLLAGLAWLIVAITYIASFAVTNNFVQRINVMFEDFQVVSQLGPQFLGMGVTALIFSTLSALIWTAVFFLQFRSTLVSLFKILFTRAPAPAKHAEDQI</sequence>